<proteinExistence type="inferred from homology"/>
<comment type="similarity">
    <text evidence="2">Belongs to the disproportionating enzyme family.</text>
</comment>
<evidence type="ECO:0000256" key="4">
    <source>
        <dbReference type="ARBA" id="ARBA00020295"/>
    </source>
</evidence>
<dbReference type="Proteomes" id="UP000243589">
    <property type="component" value="Unassembled WGS sequence"/>
</dbReference>
<dbReference type="GO" id="GO:0004134">
    <property type="term" value="F:4-alpha-glucanotransferase activity"/>
    <property type="evidence" value="ECO:0007669"/>
    <property type="project" value="UniProtKB-EC"/>
</dbReference>
<keyword evidence="6 10" id="KW-0808">Transferase</keyword>
<dbReference type="PATRIC" id="fig|479117.4.peg.1353"/>
<accession>A0A150H893</accession>
<organism evidence="10 11">
    <name type="scientific">Brevibacterium ravenspurgense</name>
    <dbReference type="NCBI Taxonomy" id="479117"/>
    <lineage>
        <taxon>Bacteria</taxon>
        <taxon>Bacillati</taxon>
        <taxon>Actinomycetota</taxon>
        <taxon>Actinomycetes</taxon>
        <taxon>Micrococcales</taxon>
        <taxon>Brevibacteriaceae</taxon>
        <taxon>Brevibacterium</taxon>
    </lineage>
</organism>
<name>A0A150H893_9MICO</name>
<dbReference type="PANTHER" id="PTHR32438:SF5">
    <property type="entry name" value="4-ALPHA-GLUCANOTRANSFERASE DPE1, CHLOROPLASTIC_AMYLOPLASTIC"/>
    <property type="match status" value="1"/>
</dbReference>
<dbReference type="AlphaFoldDB" id="A0A150H893"/>
<evidence type="ECO:0000313" key="10">
    <source>
        <dbReference type="EMBL" id="KXZ58319.1"/>
    </source>
</evidence>
<comment type="catalytic activity">
    <reaction evidence="1">
        <text>Transfers a segment of a (1-&gt;4)-alpha-D-glucan to a new position in an acceptor, which may be glucose or a (1-&gt;4)-alpha-D-glucan.</text>
        <dbReference type="EC" id="2.4.1.25"/>
    </reaction>
</comment>
<evidence type="ECO:0000256" key="7">
    <source>
        <dbReference type="ARBA" id="ARBA00023277"/>
    </source>
</evidence>
<reference evidence="10 11" key="1">
    <citation type="submission" date="2016-01" db="EMBL/GenBank/DDBJ databases">
        <title>Use of Whole Genome Sequencing to ascertain that Brevibacterium massiliense (Roux, Raoult 2009) is a later heterotypic synonym of Brevibacterium ravenspurgense (Mages 2008).</title>
        <authorList>
            <person name="Bernier A.-M."/>
            <person name="Burdz T."/>
            <person name="Huynh C."/>
            <person name="Pachecho A.L."/>
            <person name="Wiebe D."/>
            <person name="Bonner C."/>
            <person name="Bernard K."/>
        </authorList>
    </citation>
    <scope>NUCLEOTIDE SEQUENCE [LARGE SCALE GENOMIC DNA]</scope>
    <source>
        <strain evidence="10 11">CCUG56047</strain>
    </source>
</reference>
<evidence type="ECO:0000256" key="9">
    <source>
        <dbReference type="ARBA" id="ARBA00031501"/>
    </source>
</evidence>
<sequence length="537" mass="57364">MAGILQSDMTGGMRQLAALLGIDGERDVAGRPLSDDQLAAALHVLGFTAEDSSELQILIDRENRRQWLSALPAAVVAEAGHSAAIPVRTSDPATASVSTVGLSGEPVPANITPTITGTQTVTVAGASEVRHEFTAIMPPRETGIGEITCAVDGAVSRAPLIVSEAAVQPGERGFDLHLASARMGRSWGVGDFADLRDIAVQAAAAGAETIMLSPVTASAGYDPFDVESRCALDPLYISITDTPEYGTAQNATRTAVRALGVDLLESSSRNTPMNPELVRERKLRALLALYEVPVRTSRHAEFASFCAQAGPGLRGWAVYRAMRMDASVPESSDAREVHIFQEERSDLVDFWLWVQFIAREQFTAAVAAPAQLGFDLRVAVRLPKAGRVDAWALPQTVLSIDEGERCWMRGVIADADAADASLEPLEDTAFLLAGADVITGADFETVPAADTEIRVAEPVLPTAMGALASRYGGRRVLDRQLEDFADLMGDRRSRSELPWRVPVCENGRDPLTSRSLGEHLRKWAASAGSIGFHDGDS</sequence>
<dbReference type="SUPFAM" id="SSF51445">
    <property type="entry name" value="(Trans)glycosidases"/>
    <property type="match status" value="1"/>
</dbReference>
<evidence type="ECO:0000256" key="2">
    <source>
        <dbReference type="ARBA" id="ARBA00005684"/>
    </source>
</evidence>
<keyword evidence="5" id="KW-0328">Glycosyltransferase</keyword>
<dbReference type="RefSeq" id="WP_061942586.1">
    <property type="nucleotide sequence ID" value="NZ_LPXW01000031.1"/>
</dbReference>
<evidence type="ECO:0000256" key="6">
    <source>
        <dbReference type="ARBA" id="ARBA00022679"/>
    </source>
</evidence>
<evidence type="ECO:0000256" key="5">
    <source>
        <dbReference type="ARBA" id="ARBA00022676"/>
    </source>
</evidence>
<keyword evidence="11" id="KW-1185">Reference proteome</keyword>
<dbReference type="InterPro" id="IPR003385">
    <property type="entry name" value="Glyco_hydro_77"/>
</dbReference>
<keyword evidence="7" id="KW-0119">Carbohydrate metabolism</keyword>
<comment type="caution">
    <text evidence="10">The sequence shown here is derived from an EMBL/GenBank/DDBJ whole genome shotgun (WGS) entry which is preliminary data.</text>
</comment>
<evidence type="ECO:0000256" key="8">
    <source>
        <dbReference type="ARBA" id="ARBA00031423"/>
    </source>
</evidence>
<dbReference type="GO" id="GO:0005975">
    <property type="term" value="P:carbohydrate metabolic process"/>
    <property type="evidence" value="ECO:0007669"/>
    <property type="project" value="InterPro"/>
</dbReference>
<protein>
    <recommendedName>
        <fullName evidence="4">4-alpha-glucanotransferase</fullName>
        <ecNumber evidence="3">2.4.1.25</ecNumber>
    </recommendedName>
    <alternativeName>
        <fullName evidence="8">Amylomaltase</fullName>
    </alternativeName>
    <alternativeName>
        <fullName evidence="9">Disproportionating enzyme</fullName>
    </alternativeName>
</protein>
<dbReference type="EC" id="2.4.1.25" evidence="3"/>
<evidence type="ECO:0000313" key="11">
    <source>
        <dbReference type="Proteomes" id="UP000243589"/>
    </source>
</evidence>
<dbReference type="EMBL" id="LQQC01000010">
    <property type="protein sequence ID" value="KXZ58319.1"/>
    <property type="molecule type" value="Genomic_DNA"/>
</dbReference>
<evidence type="ECO:0000256" key="1">
    <source>
        <dbReference type="ARBA" id="ARBA00000439"/>
    </source>
</evidence>
<dbReference type="Pfam" id="PF02446">
    <property type="entry name" value="Glyco_hydro_77"/>
    <property type="match status" value="1"/>
</dbReference>
<evidence type="ECO:0000256" key="3">
    <source>
        <dbReference type="ARBA" id="ARBA00012560"/>
    </source>
</evidence>
<gene>
    <name evidence="10" type="ORF">Bravens_01362</name>
</gene>
<dbReference type="InterPro" id="IPR017853">
    <property type="entry name" value="GH"/>
</dbReference>
<dbReference type="Gene3D" id="3.20.20.80">
    <property type="entry name" value="Glycosidases"/>
    <property type="match status" value="1"/>
</dbReference>
<dbReference type="PANTHER" id="PTHR32438">
    <property type="entry name" value="4-ALPHA-GLUCANOTRANSFERASE DPE1, CHLOROPLASTIC/AMYLOPLASTIC"/>
    <property type="match status" value="1"/>
</dbReference>